<dbReference type="EMBL" id="LIUT01000003">
    <property type="protein sequence ID" value="KOR82183.1"/>
    <property type="molecule type" value="Genomic_DNA"/>
</dbReference>
<keyword evidence="4" id="KW-1185">Reference proteome</keyword>
<proteinExistence type="predicted"/>
<evidence type="ECO:0000313" key="4">
    <source>
        <dbReference type="Proteomes" id="UP000036932"/>
    </source>
</evidence>
<organism evidence="3 4">
    <name type="scientific">Paenibacillus solani</name>
    <dbReference type="NCBI Taxonomy" id="1705565"/>
    <lineage>
        <taxon>Bacteria</taxon>
        <taxon>Bacillati</taxon>
        <taxon>Bacillota</taxon>
        <taxon>Bacilli</taxon>
        <taxon>Bacillales</taxon>
        <taxon>Paenibacillaceae</taxon>
        <taxon>Paenibacillus</taxon>
    </lineage>
</organism>
<dbReference type="Pfam" id="PF26347">
    <property type="entry name" value="YtrI_sporulation"/>
    <property type="match status" value="1"/>
</dbReference>
<feature type="transmembrane region" description="Helical" evidence="1">
    <location>
        <begin position="12"/>
        <end position="33"/>
    </location>
</feature>
<reference evidence="4" key="1">
    <citation type="submission" date="2015-08" db="EMBL/GenBank/DDBJ databases">
        <title>Genome sequencing project for genomic taxonomy and phylogenomics of Bacillus-like bacteria.</title>
        <authorList>
            <person name="Liu B."/>
            <person name="Wang J."/>
            <person name="Zhu Y."/>
            <person name="Liu G."/>
            <person name="Chen Q."/>
            <person name="Chen Z."/>
            <person name="Lan J."/>
            <person name="Che J."/>
            <person name="Ge C."/>
            <person name="Shi H."/>
            <person name="Pan Z."/>
            <person name="Liu X."/>
        </authorList>
    </citation>
    <scope>NUCLEOTIDE SEQUENCE [LARGE SCALE GENOMIC DNA]</scope>
    <source>
        <strain evidence="4">FJAT-22460</strain>
    </source>
</reference>
<gene>
    <name evidence="3" type="ORF">AM231_17695</name>
</gene>
<dbReference type="OrthoDB" id="2655161at2"/>
<evidence type="ECO:0000259" key="2">
    <source>
        <dbReference type="Pfam" id="PF26347"/>
    </source>
</evidence>
<keyword evidence="1" id="KW-1133">Transmembrane helix</keyword>
<accession>A0A0M1NIU5</accession>
<comment type="caution">
    <text evidence="3">The sequence shown here is derived from an EMBL/GenBank/DDBJ whole genome shotgun (WGS) entry which is preliminary data.</text>
</comment>
<feature type="domain" description="Sporulation membrane protein YtrI C-terminal" evidence="2">
    <location>
        <begin position="73"/>
        <end position="157"/>
    </location>
</feature>
<sequence length="167" mass="19389">MRVPPTHRFRPFYQVASIFVLGMVVGSIVYNSLYHASYNKLWLINEQQQLKIAQYEEDIKSLKKYSKQSTVIKEIKIRNEQNDKQPLDPLIIKELVRLMGEDLAALRGRNVFDIDTDSKLTRSLLSDKIYTVREKDYKVQIKTMLVMEGVLQIWVSIDHVDAKSTGA</sequence>
<keyword evidence="1" id="KW-0812">Transmembrane</keyword>
<dbReference type="PATRIC" id="fig|1705565.3.peg.5471"/>
<dbReference type="InterPro" id="IPR058620">
    <property type="entry name" value="YtrI_C"/>
</dbReference>
<protein>
    <recommendedName>
        <fullName evidence="2">Sporulation membrane protein YtrI C-terminal domain-containing protein</fullName>
    </recommendedName>
</protein>
<dbReference type="AlphaFoldDB" id="A0A0M1NIU5"/>
<name>A0A0M1NIU5_9BACL</name>
<dbReference type="RefSeq" id="WP_054403854.1">
    <property type="nucleotide sequence ID" value="NZ_LIUT01000003.1"/>
</dbReference>
<keyword evidence="1" id="KW-0472">Membrane</keyword>
<dbReference type="Proteomes" id="UP000036932">
    <property type="component" value="Unassembled WGS sequence"/>
</dbReference>
<evidence type="ECO:0000256" key="1">
    <source>
        <dbReference type="SAM" id="Phobius"/>
    </source>
</evidence>
<evidence type="ECO:0000313" key="3">
    <source>
        <dbReference type="EMBL" id="KOR82183.1"/>
    </source>
</evidence>